<reference evidence="2" key="1">
    <citation type="journal article" date="2019" name="Int. J. Syst. Evol. Microbiol.">
        <title>The Global Catalogue of Microorganisms (GCM) 10K type strain sequencing project: providing services to taxonomists for standard genome sequencing and annotation.</title>
        <authorList>
            <consortium name="The Broad Institute Genomics Platform"/>
            <consortium name="The Broad Institute Genome Sequencing Center for Infectious Disease"/>
            <person name="Wu L."/>
            <person name="Ma J."/>
        </authorList>
    </citation>
    <scope>NUCLEOTIDE SEQUENCE [LARGE SCALE GENOMIC DNA]</scope>
    <source>
        <strain evidence="2">KCTC 12848</strain>
    </source>
</reference>
<proteinExistence type="predicted"/>
<evidence type="ECO:0000313" key="1">
    <source>
        <dbReference type="EMBL" id="MFC5058232.1"/>
    </source>
</evidence>
<keyword evidence="2" id="KW-1185">Reference proteome</keyword>
<evidence type="ECO:0000313" key="2">
    <source>
        <dbReference type="Proteomes" id="UP001595833"/>
    </source>
</evidence>
<protein>
    <submittedName>
        <fullName evidence="1">Uncharacterized protein</fullName>
    </submittedName>
</protein>
<dbReference type="EMBL" id="JBHSJB010000031">
    <property type="protein sequence ID" value="MFC5058232.1"/>
    <property type="molecule type" value="Genomic_DNA"/>
</dbReference>
<dbReference type="Proteomes" id="UP001595833">
    <property type="component" value="Unassembled WGS sequence"/>
</dbReference>
<dbReference type="RefSeq" id="WP_344037695.1">
    <property type="nucleotide sequence ID" value="NZ_BAAAKE010000008.1"/>
</dbReference>
<gene>
    <name evidence="1" type="ORF">ACFPFM_31355</name>
</gene>
<comment type="caution">
    <text evidence="1">The sequence shown here is derived from an EMBL/GenBank/DDBJ whole genome shotgun (WGS) entry which is preliminary data.</text>
</comment>
<accession>A0ABV9Y9F9</accession>
<name>A0ABV9Y9F9_9PSEU</name>
<sequence>MSVSPVQLTNELQALCRGQGAQAPGIDRQIGPALREVCGIDGGDDPETVRMKFRAWVDGIVEGFPTDLRLMVVAPLALHEEAQHRFLADRIEWLAARQDRGPRTIRRRINVGLARLVEAALSRDRTPPRPEGDDPYHVAEFDALLRLDGVTPTCVERRVVVADHDGVDEVTWSISLPPATGGGLPGDLDVQVLQGVELLCMRRPSPRRFMLTLRLPRPLRTGERHQFALEVRVPVGQPMKPTYVFWPERRCERFRLVVRFPRGGGPSDVWRVDGAFHRDADDLTPGDDRLAVNEIGEVEVDFPHPREGRGYGVQWLNSGTGR</sequence>
<organism evidence="1 2">
    <name type="scientific">Saccharothrix xinjiangensis</name>
    <dbReference type="NCBI Taxonomy" id="204798"/>
    <lineage>
        <taxon>Bacteria</taxon>
        <taxon>Bacillati</taxon>
        <taxon>Actinomycetota</taxon>
        <taxon>Actinomycetes</taxon>
        <taxon>Pseudonocardiales</taxon>
        <taxon>Pseudonocardiaceae</taxon>
        <taxon>Saccharothrix</taxon>
    </lineage>
</organism>